<comment type="caution">
    <text evidence="8">The sequence shown here is derived from an EMBL/GenBank/DDBJ whole genome shotgun (WGS) entry which is preliminary data.</text>
</comment>
<feature type="compositionally biased region" description="Acidic residues" evidence="6">
    <location>
        <begin position="126"/>
        <end position="144"/>
    </location>
</feature>
<keyword evidence="9" id="KW-1185">Reference proteome</keyword>
<evidence type="ECO:0000256" key="6">
    <source>
        <dbReference type="SAM" id="MobiDB-lite"/>
    </source>
</evidence>
<keyword evidence="3 5" id="KW-0863">Zinc-finger</keyword>
<comment type="similarity">
    <text evidence="1">Belongs to the histone deacetylase HD2 family.</text>
</comment>
<name>A0A8J5LCB9_ZINOF</name>
<dbReference type="PROSITE" id="PS00028">
    <property type="entry name" value="ZINC_FINGER_C2H2_1"/>
    <property type="match status" value="1"/>
</dbReference>
<evidence type="ECO:0000313" key="8">
    <source>
        <dbReference type="EMBL" id="KAG6512966.1"/>
    </source>
</evidence>
<evidence type="ECO:0000256" key="1">
    <source>
        <dbReference type="ARBA" id="ARBA00006673"/>
    </source>
</evidence>
<sequence>MAMEFWGLEVQPGQTVKVNPGKNKYLHLSQVSLGEIKKEKGAEGASVFVKFDDKKLVLGTLYADKYSESESDEGNPLDVPINGKLEVKRNDKAAMPNAQKAEASDGKSKAKIEKSKKDDKLKAKAEDDDDSEEDESDDDEDDEVGPISRKHDHMLILEIIKRKWLMERTTVMMKMRVPKKRKKLFLRSVFLLLHCLTFRRECGNIQKCMLQVEVGNKRPANSSSKTPVPEKKAKLVSSGGNQKSGADGKKGGHIATPYPAKQGKTPANSVDKLKQQAPKPAGSVSCKSCSKTFNSENALQSHTKAKHSGN</sequence>
<proteinExistence type="inferred from homology"/>
<dbReference type="Pfam" id="PF17800">
    <property type="entry name" value="NPL"/>
    <property type="match status" value="1"/>
</dbReference>
<evidence type="ECO:0000256" key="4">
    <source>
        <dbReference type="ARBA" id="ARBA00022833"/>
    </source>
</evidence>
<keyword evidence="2" id="KW-0479">Metal-binding</keyword>
<accession>A0A8J5LCB9</accession>
<feature type="region of interest" description="Disordered" evidence="6">
    <location>
        <begin position="217"/>
        <end position="287"/>
    </location>
</feature>
<dbReference type="InterPro" id="IPR041232">
    <property type="entry name" value="NPL"/>
</dbReference>
<dbReference type="PROSITE" id="PS50157">
    <property type="entry name" value="ZINC_FINGER_C2H2_2"/>
    <property type="match status" value="1"/>
</dbReference>
<dbReference type="InterPro" id="IPR013087">
    <property type="entry name" value="Znf_C2H2_type"/>
</dbReference>
<keyword evidence="4" id="KW-0862">Zinc</keyword>
<feature type="compositionally biased region" description="Basic and acidic residues" evidence="6">
    <location>
        <begin position="102"/>
        <end position="125"/>
    </location>
</feature>
<evidence type="ECO:0000259" key="7">
    <source>
        <dbReference type="PROSITE" id="PS50157"/>
    </source>
</evidence>
<dbReference type="Proteomes" id="UP000734854">
    <property type="component" value="Unassembled WGS sequence"/>
</dbReference>
<dbReference type="Gene3D" id="2.60.120.340">
    <property type="entry name" value="Nucleoplasmin core domain"/>
    <property type="match status" value="1"/>
</dbReference>
<evidence type="ECO:0000256" key="3">
    <source>
        <dbReference type="ARBA" id="ARBA00022771"/>
    </source>
</evidence>
<dbReference type="Pfam" id="PF12171">
    <property type="entry name" value="zf-C2H2_jaz"/>
    <property type="match status" value="1"/>
</dbReference>
<reference evidence="8 9" key="1">
    <citation type="submission" date="2020-08" db="EMBL/GenBank/DDBJ databases">
        <title>Plant Genome Project.</title>
        <authorList>
            <person name="Zhang R.-G."/>
        </authorList>
    </citation>
    <scope>NUCLEOTIDE SEQUENCE [LARGE SCALE GENOMIC DNA]</scope>
    <source>
        <tissue evidence="8">Rhizome</tissue>
    </source>
</reference>
<protein>
    <recommendedName>
        <fullName evidence="7">C2H2-type domain-containing protein</fullName>
    </recommendedName>
</protein>
<evidence type="ECO:0000313" key="9">
    <source>
        <dbReference type="Proteomes" id="UP000734854"/>
    </source>
</evidence>
<dbReference type="GO" id="GO:0008270">
    <property type="term" value="F:zinc ion binding"/>
    <property type="evidence" value="ECO:0007669"/>
    <property type="project" value="UniProtKB-KW"/>
</dbReference>
<dbReference type="EMBL" id="JACMSC010000008">
    <property type="protein sequence ID" value="KAG6512966.1"/>
    <property type="molecule type" value="Genomic_DNA"/>
</dbReference>
<feature type="domain" description="C2H2-type" evidence="7">
    <location>
        <begin position="284"/>
        <end position="310"/>
    </location>
</feature>
<dbReference type="InterPro" id="IPR022755">
    <property type="entry name" value="Znf_C2H2_jaz"/>
</dbReference>
<evidence type="ECO:0000256" key="5">
    <source>
        <dbReference type="PROSITE-ProRule" id="PRU00042"/>
    </source>
</evidence>
<gene>
    <name evidence="8" type="ORF">ZIOFF_031105</name>
</gene>
<dbReference type="AlphaFoldDB" id="A0A8J5LCB9"/>
<evidence type="ECO:0000256" key="2">
    <source>
        <dbReference type="ARBA" id="ARBA00022723"/>
    </source>
</evidence>
<feature type="region of interest" description="Disordered" evidence="6">
    <location>
        <begin position="65"/>
        <end position="147"/>
    </location>
</feature>
<organism evidence="8 9">
    <name type="scientific">Zingiber officinale</name>
    <name type="common">Ginger</name>
    <name type="synonym">Amomum zingiber</name>
    <dbReference type="NCBI Taxonomy" id="94328"/>
    <lineage>
        <taxon>Eukaryota</taxon>
        <taxon>Viridiplantae</taxon>
        <taxon>Streptophyta</taxon>
        <taxon>Embryophyta</taxon>
        <taxon>Tracheophyta</taxon>
        <taxon>Spermatophyta</taxon>
        <taxon>Magnoliopsida</taxon>
        <taxon>Liliopsida</taxon>
        <taxon>Zingiberales</taxon>
        <taxon>Zingiberaceae</taxon>
        <taxon>Zingiber</taxon>
    </lineage>
</organism>